<evidence type="ECO:0000256" key="5">
    <source>
        <dbReference type="ARBA" id="ARBA00011738"/>
    </source>
</evidence>
<keyword evidence="16" id="KW-0479">Metal-binding</keyword>
<protein>
    <recommendedName>
        <fullName evidence="15 16">Type III pantothenate kinase</fullName>
        <ecNumber evidence="6 16">2.7.1.33</ecNumber>
    </recommendedName>
    <alternativeName>
        <fullName evidence="16">PanK-III</fullName>
    </alternativeName>
    <alternativeName>
        <fullName evidence="16">Pantothenic acid kinase</fullName>
    </alternativeName>
</protein>
<evidence type="ECO:0000256" key="6">
    <source>
        <dbReference type="ARBA" id="ARBA00012102"/>
    </source>
</evidence>
<keyword evidence="10 16" id="KW-0418">Kinase</keyword>
<feature type="binding site" evidence="16">
    <location>
        <position position="87"/>
    </location>
    <ligand>
        <name>substrate</name>
    </ligand>
</feature>
<dbReference type="OrthoDB" id="9804707at2"/>
<dbReference type="AlphaFoldDB" id="A0A5C7BIQ8"/>
<dbReference type="PANTHER" id="PTHR34265">
    <property type="entry name" value="TYPE III PANTOTHENATE KINASE"/>
    <property type="match status" value="1"/>
</dbReference>
<evidence type="ECO:0000256" key="9">
    <source>
        <dbReference type="ARBA" id="ARBA00022741"/>
    </source>
</evidence>
<keyword evidence="8 16" id="KW-0808">Transferase</keyword>
<keyword evidence="18" id="KW-1185">Reference proteome</keyword>
<dbReference type="GO" id="GO:0005524">
    <property type="term" value="F:ATP binding"/>
    <property type="evidence" value="ECO:0007669"/>
    <property type="project" value="UniProtKB-UniRule"/>
</dbReference>
<evidence type="ECO:0000313" key="17">
    <source>
        <dbReference type="EMBL" id="TXE18912.1"/>
    </source>
</evidence>
<dbReference type="GO" id="GO:0015937">
    <property type="term" value="P:coenzyme A biosynthetic process"/>
    <property type="evidence" value="ECO:0007669"/>
    <property type="project" value="UniProtKB-UniRule"/>
</dbReference>
<dbReference type="STRING" id="1123037.GCA_000425305_02632"/>
<evidence type="ECO:0000313" key="18">
    <source>
        <dbReference type="Proteomes" id="UP000321938"/>
    </source>
</evidence>
<feature type="binding site" evidence="16">
    <location>
        <position position="117"/>
    </location>
    <ligand>
        <name>K(+)</name>
        <dbReference type="ChEBI" id="CHEBI:29103"/>
    </ligand>
</feature>
<evidence type="ECO:0000256" key="8">
    <source>
        <dbReference type="ARBA" id="ARBA00022679"/>
    </source>
</evidence>
<keyword evidence="9 16" id="KW-0547">Nucleotide-binding</keyword>
<evidence type="ECO:0000256" key="12">
    <source>
        <dbReference type="ARBA" id="ARBA00022958"/>
    </source>
</evidence>
<comment type="cofactor">
    <cofactor evidence="2">
        <name>K(+)</name>
        <dbReference type="ChEBI" id="CHEBI:29103"/>
    </cofactor>
</comment>
<comment type="pathway">
    <text evidence="4 16">Cofactor biosynthesis; coenzyme A biosynthesis; CoA from (R)-pantothenate: step 1/5.</text>
</comment>
<feature type="binding site" evidence="16">
    <location>
        <position position="120"/>
    </location>
    <ligand>
        <name>ATP</name>
        <dbReference type="ChEBI" id="CHEBI:30616"/>
    </ligand>
</feature>
<proteinExistence type="inferred from homology"/>
<keyword evidence="7 16" id="KW-0963">Cytoplasm</keyword>
<dbReference type="Pfam" id="PF03309">
    <property type="entry name" value="Pan_kinase"/>
    <property type="match status" value="1"/>
</dbReference>
<name>A0A5C7BIQ8_9FLAO</name>
<dbReference type="HAMAP" id="MF_01274">
    <property type="entry name" value="Pantothen_kinase_3"/>
    <property type="match status" value="1"/>
</dbReference>
<feature type="binding site" evidence="16">
    <location>
        <begin position="94"/>
        <end position="97"/>
    </location>
    <ligand>
        <name>substrate</name>
    </ligand>
</feature>
<feature type="binding site" evidence="16">
    <location>
        <position position="172"/>
    </location>
    <ligand>
        <name>substrate</name>
    </ligand>
</feature>
<comment type="function">
    <text evidence="16">Catalyzes the phosphorylation of pantothenate (Pan), the first step in CoA biosynthesis.</text>
</comment>
<dbReference type="GO" id="GO:0005737">
    <property type="term" value="C:cytoplasm"/>
    <property type="evidence" value="ECO:0007669"/>
    <property type="project" value="UniProtKB-SubCell"/>
</dbReference>
<dbReference type="NCBIfam" id="NF009853">
    <property type="entry name" value="PRK13320.1-5"/>
    <property type="match status" value="1"/>
</dbReference>
<comment type="cofactor">
    <cofactor evidence="16">
        <name>NH4(+)</name>
        <dbReference type="ChEBI" id="CHEBI:28938"/>
    </cofactor>
    <cofactor evidence="16">
        <name>K(+)</name>
        <dbReference type="ChEBI" id="CHEBI:29103"/>
    </cofactor>
    <text evidence="16">A monovalent cation. Ammonium or potassium.</text>
</comment>
<dbReference type="UniPathway" id="UPA00241">
    <property type="reaction ID" value="UER00352"/>
</dbReference>
<evidence type="ECO:0000256" key="7">
    <source>
        <dbReference type="ARBA" id="ARBA00022490"/>
    </source>
</evidence>
<dbReference type="EC" id="2.7.1.33" evidence="6 16"/>
<keyword evidence="13 16" id="KW-0173">Coenzyme A biosynthesis</keyword>
<evidence type="ECO:0000256" key="11">
    <source>
        <dbReference type="ARBA" id="ARBA00022840"/>
    </source>
</evidence>
<comment type="subcellular location">
    <subcellularLocation>
        <location evidence="3 16">Cytoplasm</location>
    </subcellularLocation>
</comment>
<feature type="binding site" evidence="16">
    <location>
        <begin position="6"/>
        <end position="13"/>
    </location>
    <ligand>
        <name>ATP</name>
        <dbReference type="ChEBI" id="CHEBI:30616"/>
    </ligand>
</feature>
<dbReference type="RefSeq" id="WP_028872388.1">
    <property type="nucleotide sequence ID" value="NZ_VOSB01000006.1"/>
</dbReference>
<evidence type="ECO:0000256" key="14">
    <source>
        <dbReference type="ARBA" id="ARBA00038036"/>
    </source>
</evidence>
<dbReference type="GO" id="GO:0046872">
    <property type="term" value="F:metal ion binding"/>
    <property type="evidence" value="ECO:0007669"/>
    <property type="project" value="UniProtKB-KW"/>
</dbReference>
<comment type="subunit">
    <text evidence="5 16">Homodimer.</text>
</comment>
<keyword evidence="12 16" id="KW-0630">Potassium</keyword>
<evidence type="ECO:0000256" key="1">
    <source>
        <dbReference type="ARBA" id="ARBA00001206"/>
    </source>
</evidence>
<gene>
    <name evidence="16" type="primary">coaX</name>
    <name evidence="17" type="ORF">ES692_05540</name>
</gene>
<evidence type="ECO:0000256" key="4">
    <source>
        <dbReference type="ARBA" id="ARBA00005225"/>
    </source>
</evidence>
<evidence type="ECO:0000256" key="2">
    <source>
        <dbReference type="ARBA" id="ARBA00001958"/>
    </source>
</evidence>
<dbReference type="Gene3D" id="3.30.420.40">
    <property type="match status" value="2"/>
</dbReference>
<comment type="catalytic activity">
    <reaction evidence="1 16">
        <text>(R)-pantothenate + ATP = (R)-4'-phosphopantothenate + ADP + H(+)</text>
        <dbReference type="Rhea" id="RHEA:16373"/>
        <dbReference type="ChEBI" id="CHEBI:10986"/>
        <dbReference type="ChEBI" id="CHEBI:15378"/>
        <dbReference type="ChEBI" id="CHEBI:29032"/>
        <dbReference type="ChEBI" id="CHEBI:30616"/>
        <dbReference type="ChEBI" id="CHEBI:456216"/>
        <dbReference type="EC" id="2.7.1.33"/>
    </reaction>
</comment>
<comment type="caution">
    <text evidence="17">The sequence shown here is derived from an EMBL/GenBank/DDBJ whole genome shotgun (WGS) entry which is preliminary data.</text>
</comment>
<sequence length="242" mass="26600">MNLIIDVGNTSIKLAVFDLGKLIGKVVGDIGDFDMMVAQVLKSYPKIDQAIVSSVGKLKTSHIESLKNKITVLELSHKLKLPFMNLYATPKTLGVDRIALVSASVKQFPDNNVLIIDAGTCITYDFINKKNEYLGGAISPGIRLRYRTLNNLTANLPLLNTQLPEDILGNSTQSSIHSGVVFGVLKEIDGVIDEYVKKYSHLTVILTGGDTKFLSNQLKNSIFAHSNFLLEGLNFILEYNSQ</sequence>
<evidence type="ECO:0000256" key="15">
    <source>
        <dbReference type="ARBA" id="ARBA00040883"/>
    </source>
</evidence>
<dbReference type="PANTHER" id="PTHR34265:SF1">
    <property type="entry name" value="TYPE III PANTOTHENATE KINASE"/>
    <property type="match status" value="1"/>
</dbReference>
<reference evidence="17 18" key="1">
    <citation type="submission" date="2019-08" db="EMBL/GenBank/DDBJ databases">
        <title>Genome of Psychroserpens burtonensis ACAM 167.</title>
        <authorList>
            <person name="Bowman J.P."/>
        </authorList>
    </citation>
    <scope>NUCLEOTIDE SEQUENCE [LARGE SCALE GENOMIC DNA]</scope>
    <source>
        <strain evidence="17 18">ACAM 167</strain>
    </source>
</reference>
<keyword evidence="11 16" id="KW-0067">ATP-binding</keyword>
<organism evidence="17 18">
    <name type="scientific">Psychroserpens burtonensis</name>
    <dbReference type="NCBI Taxonomy" id="49278"/>
    <lineage>
        <taxon>Bacteria</taxon>
        <taxon>Pseudomonadati</taxon>
        <taxon>Bacteroidota</taxon>
        <taxon>Flavobacteriia</taxon>
        <taxon>Flavobacteriales</taxon>
        <taxon>Flavobacteriaceae</taxon>
        <taxon>Psychroserpens</taxon>
    </lineage>
</organism>
<comment type="similarity">
    <text evidence="14 16">Belongs to the type III pantothenate kinase family.</text>
</comment>
<evidence type="ECO:0000256" key="10">
    <source>
        <dbReference type="ARBA" id="ARBA00022777"/>
    </source>
</evidence>
<dbReference type="InterPro" id="IPR043129">
    <property type="entry name" value="ATPase_NBD"/>
</dbReference>
<dbReference type="SUPFAM" id="SSF53067">
    <property type="entry name" value="Actin-like ATPase domain"/>
    <property type="match status" value="2"/>
</dbReference>
<dbReference type="GO" id="GO:0004594">
    <property type="term" value="F:pantothenate kinase activity"/>
    <property type="evidence" value="ECO:0007669"/>
    <property type="project" value="UniProtKB-UniRule"/>
</dbReference>
<accession>A0A5C7BIQ8</accession>
<dbReference type="CDD" id="cd24015">
    <property type="entry name" value="ASKHA_NBD_PanK-III"/>
    <property type="match status" value="1"/>
</dbReference>
<evidence type="ECO:0000256" key="16">
    <source>
        <dbReference type="HAMAP-Rule" id="MF_01274"/>
    </source>
</evidence>
<evidence type="ECO:0000256" key="13">
    <source>
        <dbReference type="ARBA" id="ARBA00022993"/>
    </source>
</evidence>
<evidence type="ECO:0000256" key="3">
    <source>
        <dbReference type="ARBA" id="ARBA00004496"/>
    </source>
</evidence>
<dbReference type="InterPro" id="IPR004619">
    <property type="entry name" value="Type_III_PanK"/>
</dbReference>
<dbReference type="Proteomes" id="UP000321938">
    <property type="component" value="Unassembled WGS sequence"/>
</dbReference>
<dbReference type="EMBL" id="VOSB01000006">
    <property type="protein sequence ID" value="TXE18912.1"/>
    <property type="molecule type" value="Genomic_DNA"/>
</dbReference>
<dbReference type="NCBIfam" id="TIGR00671">
    <property type="entry name" value="baf"/>
    <property type="match status" value="1"/>
</dbReference>
<feature type="active site" description="Proton acceptor" evidence="16">
    <location>
        <position position="96"/>
    </location>
</feature>